<dbReference type="AlphaFoldDB" id="D5RBP5"/>
<protein>
    <submittedName>
        <fullName evidence="1">Uncharacterized protein</fullName>
    </submittedName>
</protein>
<gene>
    <name evidence="1" type="ORF">HMPREF0397_0630</name>
</gene>
<dbReference type="Proteomes" id="UP000003643">
    <property type="component" value="Unassembled WGS sequence"/>
</dbReference>
<name>D5RBP5_FUSN2</name>
<dbReference type="EMBL" id="ADVK01000020">
    <property type="protein sequence ID" value="EFG95816.1"/>
    <property type="molecule type" value="Genomic_DNA"/>
</dbReference>
<organism evidence="1 2">
    <name type="scientific">Fusobacterium nucleatum subsp. nucleatum (strain ATCC 23726 / VPI 4351)</name>
    <dbReference type="NCBI Taxonomy" id="525283"/>
    <lineage>
        <taxon>Bacteria</taxon>
        <taxon>Fusobacteriati</taxon>
        <taxon>Fusobacteriota</taxon>
        <taxon>Fusobacteriia</taxon>
        <taxon>Fusobacteriales</taxon>
        <taxon>Fusobacteriaceae</taxon>
        <taxon>Fusobacterium</taxon>
    </lineage>
</organism>
<evidence type="ECO:0000313" key="1">
    <source>
        <dbReference type="EMBL" id="EFG95816.1"/>
    </source>
</evidence>
<proteinExistence type="predicted"/>
<accession>D5RBP5</accession>
<reference evidence="1 2" key="1">
    <citation type="submission" date="2010-04" db="EMBL/GenBank/DDBJ databases">
        <authorList>
            <person name="Qin X."/>
            <person name="Bachman B."/>
            <person name="Battles P."/>
            <person name="Bell A."/>
            <person name="Bess C."/>
            <person name="Bickham C."/>
            <person name="Chaboub L."/>
            <person name="Chen D."/>
            <person name="Coyle M."/>
            <person name="Deiros D.R."/>
            <person name="Dinh H."/>
            <person name="Forbes L."/>
            <person name="Fowler G."/>
            <person name="Francisco L."/>
            <person name="Fu Q."/>
            <person name="Gubbala S."/>
            <person name="Hale W."/>
            <person name="Han Y."/>
            <person name="Hemphill L."/>
            <person name="Highlander S.K."/>
            <person name="Hirani K."/>
            <person name="Hogues M."/>
            <person name="Jackson L."/>
            <person name="Jakkamsetti A."/>
            <person name="Javaid M."/>
            <person name="Jiang H."/>
            <person name="Korchina V."/>
            <person name="Kovar C."/>
            <person name="Lara F."/>
            <person name="Lee S."/>
            <person name="Mata R."/>
            <person name="Mathew T."/>
            <person name="Moen C."/>
            <person name="Morales K."/>
            <person name="Munidasa M."/>
            <person name="Nazareth L."/>
            <person name="Ngo R."/>
            <person name="Nguyen L."/>
            <person name="Okwuonu G."/>
            <person name="Ongeri F."/>
            <person name="Patil S."/>
            <person name="Petrosino J."/>
            <person name="Pham C."/>
            <person name="Pham P."/>
            <person name="Pu L.-L."/>
            <person name="Puazo M."/>
            <person name="Raj R."/>
            <person name="Reid J."/>
            <person name="Rouhana J."/>
            <person name="Saada N."/>
            <person name="Shang Y."/>
            <person name="Simmons D."/>
            <person name="Thornton R."/>
            <person name="Warren J."/>
            <person name="Weissenberger G."/>
            <person name="Zhang J."/>
            <person name="Zhang L."/>
            <person name="Zhou C."/>
            <person name="Zhu D."/>
            <person name="Muzny D."/>
            <person name="Worley K."/>
            <person name="Gibbs R."/>
        </authorList>
    </citation>
    <scope>NUCLEOTIDE SEQUENCE [LARGE SCALE GENOMIC DNA]</scope>
    <source>
        <strain evidence="2">ATCC 23726 / VPI 4351</strain>
    </source>
</reference>
<evidence type="ECO:0000313" key="2">
    <source>
        <dbReference type="Proteomes" id="UP000003643"/>
    </source>
</evidence>
<comment type="caution">
    <text evidence="1">The sequence shown here is derived from an EMBL/GenBank/DDBJ whole genome shotgun (WGS) entry which is preliminary data.</text>
</comment>
<sequence>MLSSSTSLFAESSNPYYKAEENVYFLMGDFVNEWGFTNFNPIDEKWKKEESSLQFFL</sequence>